<gene>
    <name evidence="3" type="ORF">4_44</name>
</gene>
<evidence type="ECO:0000313" key="3">
    <source>
        <dbReference type="EMBL" id="QDY52164.1"/>
    </source>
</evidence>
<proteinExistence type="predicted"/>
<dbReference type="GO" id="GO:0008270">
    <property type="term" value="F:zinc ion binding"/>
    <property type="evidence" value="ECO:0007669"/>
    <property type="project" value="UniProtKB-KW"/>
</dbReference>
<dbReference type="PROSITE" id="PS50089">
    <property type="entry name" value="ZF_RING_2"/>
    <property type="match status" value="1"/>
</dbReference>
<keyword evidence="1" id="KW-0479">Metal-binding</keyword>
<sequence>MDLDKIDEFINSINEIDLKNKLSKLNIFISKKNNLGYQKIIGEIEKNQNNLYSIRVIETKNFKVYNSKKLEYSLFGGVKCVLHAIIKEQLIHMTDSNKKDLFYINYNFDYQIPDLIESEIISIDKTNIIEKHNHNACIVCYEHYNNKKIEYILKCNHSICRDCFFKIIVTGSFRCPLCRQIMI</sequence>
<dbReference type="InterPro" id="IPR001841">
    <property type="entry name" value="Znf_RING"/>
</dbReference>
<dbReference type="Pfam" id="PF13639">
    <property type="entry name" value="zf-RING_2"/>
    <property type="match status" value="1"/>
</dbReference>
<name>A0A5B8IQC7_9VIRU</name>
<evidence type="ECO:0000259" key="2">
    <source>
        <dbReference type="PROSITE" id="PS50089"/>
    </source>
</evidence>
<organism evidence="3">
    <name type="scientific">Mimiviridae sp. ChoanoV1</name>
    <dbReference type="NCBI Taxonomy" id="2596887"/>
    <lineage>
        <taxon>Viruses</taxon>
        <taxon>Varidnaviria</taxon>
        <taxon>Bamfordvirae</taxon>
        <taxon>Nucleocytoviricota</taxon>
        <taxon>Megaviricetes</taxon>
        <taxon>Imitervirales</taxon>
        <taxon>Schizomimiviridae</taxon>
    </lineage>
</organism>
<feature type="domain" description="RING-type" evidence="2">
    <location>
        <begin position="137"/>
        <end position="179"/>
    </location>
</feature>
<accession>A0A5B8IQC7</accession>
<keyword evidence="1" id="KW-0863">Zinc-finger</keyword>
<dbReference type="EMBL" id="MK250088">
    <property type="protein sequence ID" value="QDY52164.1"/>
    <property type="molecule type" value="Genomic_DNA"/>
</dbReference>
<dbReference type="InterPro" id="IPR013083">
    <property type="entry name" value="Znf_RING/FYVE/PHD"/>
</dbReference>
<reference evidence="3" key="1">
    <citation type="submission" date="2018-11" db="EMBL/GenBank/DDBJ databases">
        <title>A distinct lineage of giant viruses engineers rhodopsin photosystems in predatory marine eukaryotes.</title>
        <authorList>
            <person name="Needham D.M."/>
            <person name="Yoshizawa S."/>
            <person name="Hosaka T."/>
            <person name="Poirier C."/>
            <person name="Choi C.-J."/>
            <person name="Hehenberger E."/>
            <person name="Irwin N.A.T."/>
            <person name="Wilken S."/>
            <person name="Yung C.-M."/>
            <person name="Bachy C."/>
            <person name="Kurihara R."/>
            <person name="Nakajima Y."/>
            <person name="Kojima K."/>
            <person name="Kimura-Someya T."/>
            <person name="Leonard G."/>
            <person name="Malmstrom R.R."/>
            <person name="Mende D."/>
            <person name="Olson D.K."/>
            <person name="Sudo Y."/>
            <person name="Sudek S."/>
            <person name="Richards T.A."/>
            <person name="DeLong E.F."/>
            <person name="Keeling P.J."/>
            <person name="Santoro A.E."/>
            <person name="Shirouzu M."/>
            <person name="Iwasaki W."/>
            <person name="Worden A.Z."/>
        </authorList>
    </citation>
    <scope>NUCLEOTIDE SEQUENCE</scope>
</reference>
<dbReference type="Gene3D" id="3.30.40.10">
    <property type="entry name" value="Zinc/RING finger domain, C3HC4 (zinc finger)"/>
    <property type="match status" value="1"/>
</dbReference>
<dbReference type="SUPFAM" id="SSF57850">
    <property type="entry name" value="RING/U-box"/>
    <property type="match status" value="1"/>
</dbReference>
<protein>
    <recommendedName>
        <fullName evidence="2">RING-type domain-containing protein</fullName>
    </recommendedName>
</protein>
<keyword evidence="1" id="KW-0862">Zinc</keyword>
<evidence type="ECO:0000256" key="1">
    <source>
        <dbReference type="PROSITE-ProRule" id="PRU00175"/>
    </source>
</evidence>